<protein>
    <submittedName>
        <fullName evidence="1">Uncharacterized protein</fullName>
    </submittedName>
</protein>
<dbReference type="AlphaFoldDB" id="A0A7Z9BNQ3"/>
<reference evidence="1" key="1">
    <citation type="submission" date="2019-10" db="EMBL/GenBank/DDBJ databases">
        <authorList>
            <consortium name="Genoscope - CEA"/>
            <person name="William W."/>
        </authorList>
    </citation>
    <scope>NUCLEOTIDE SEQUENCE [LARGE SCALE GENOMIC DNA]</scope>
    <source>
        <strain evidence="1">BBR_PRJEB10992</strain>
    </source>
</reference>
<evidence type="ECO:0000313" key="1">
    <source>
        <dbReference type="EMBL" id="VXD15744.1"/>
    </source>
</evidence>
<name>A0A7Z9BNQ3_9CYAN</name>
<organism evidence="1 2">
    <name type="scientific">Planktothrix serta PCC 8927</name>
    <dbReference type="NCBI Taxonomy" id="671068"/>
    <lineage>
        <taxon>Bacteria</taxon>
        <taxon>Bacillati</taxon>
        <taxon>Cyanobacteriota</taxon>
        <taxon>Cyanophyceae</taxon>
        <taxon>Oscillatoriophycideae</taxon>
        <taxon>Oscillatoriales</taxon>
        <taxon>Microcoleaceae</taxon>
        <taxon>Planktothrix</taxon>
    </lineage>
</organism>
<evidence type="ECO:0000313" key="2">
    <source>
        <dbReference type="Proteomes" id="UP000184550"/>
    </source>
</evidence>
<sequence length="41" mass="4840">MKLLFDAKMIRAKKSVEISYNPYQGLKPKRNFSHNLLGVFR</sequence>
<comment type="caution">
    <text evidence="1">The sequence shown here is derived from an EMBL/GenBank/DDBJ whole genome shotgun (WGS) entry which is preliminary data.</text>
</comment>
<dbReference type="EMBL" id="CZCU02000124">
    <property type="protein sequence ID" value="VXD15744.1"/>
    <property type="molecule type" value="Genomic_DNA"/>
</dbReference>
<keyword evidence="2" id="KW-1185">Reference proteome</keyword>
<accession>A0A7Z9BNQ3</accession>
<dbReference type="Proteomes" id="UP000184550">
    <property type="component" value="Unassembled WGS sequence"/>
</dbReference>
<proteinExistence type="predicted"/>
<gene>
    <name evidence="1" type="ORF">PL8927_50182</name>
</gene>